<evidence type="ECO:0000256" key="6">
    <source>
        <dbReference type="ARBA" id="ARBA00022989"/>
    </source>
</evidence>
<dbReference type="Gene3D" id="3.30.200.20">
    <property type="entry name" value="Phosphorylase Kinase, domain 1"/>
    <property type="match status" value="1"/>
</dbReference>
<gene>
    <name evidence="12" type="ORF">O6P43_006578</name>
</gene>
<keyword evidence="12" id="KW-0418">Kinase</keyword>
<evidence type="ECO:0000259" key="11">
    <source>
        <dbReference type="PROSITE" id="PS50011"/>
    </source>
</evidence>
<dbReference type="SUPFAM" id="SSF56112">
    <property type="entry name" value="Protein kinase-like (PK-like)"/>
    <property type="match status" value="1"/>
</dbReference>
<feature type="transmembrane region" description="Helical" evidence="10">
    <location>
        <begin position="297"/>
        <end position="319"/>
    </location>
</feature>
<dbReference type="PANTHER" id="PTHR48007:SF56">
    <property type="entry name" value="LOW QUALITY PROTEIN: PROTEIN STRUBBELIG-RECEPTOR FAMILY 2"/>
    <property type="match status" value="1"/>
</dbReference>
<evidence type="ECO:0000256" key="3">
    <source>
        <dbReference type="ARBA" id="ARBA00022692"/>
    </source>
</evidence>
<name>A0AAD7Q8Q4_QUISA</name>
<dbReference type="FunFam" id="1.10.510.10:FF:000479">
    <property type="entry name" value="Leucine-rich repeat receptor-like protein kinase"/>
    <property type="match status" value="1"/>
</dbReference>
<evidence type="ECO:0000313" key="12">
    <source>
        <dbReference type="EMBL" id="KAJ7976858.1"/>
    </source>
</evidence>
<keyword evidence="3 10" id="KW-0812">Transmembrane</keyword>
<keyword evidence="13" id="KW-1185">Reference proteome</keyword>
<feature type="domain" description="Protein kinase" evidence="11">
    <location>
        <begin position="423"/>
        <end position="706"/>
    </location>
</feature>
<dbReference type="Gene3D" id="3.80.10.10">
    <property type="entry name" value="Ribonuclease Inhibitor"/>
    <property type="match status" value="1"/>
</dbReference>
<dbReference type="Proteomes" id="UP001163823">
    <property type="component" value="Chromosome 3"/>
</dbReference>
<dbReference type="InterPro" id="IPR011009">
    <property type="entry name" value="Kinase-like_dom_sf"/>
</dbReference>
<dbReference type="GO" id="GO:0004672">
    <property type="term" value="F:protein kinase activity"/>
    <property type="evidence" value="ECO:0007669"/>
    <property type="project" value="InterPro"/>
</dbReference>
<evidence type="ECO:0000313" key="13">
    <source>
        <dbReference type="Proteomes" id="UP001163823"/>
    </source>
</evidence>
<dbReference type="Pfam" id="PF13855">
    <property type="entry name" value="LRR_8"/>
    <property type="match status" value="1"/>
</dbReference>
<dbReference type="Pfam" id="PF08263">
    <property type="entry name" value="LRRNT_2"/>
    <property type="match status" value="1"/>
</dbReference>
<keyword evidence="12" id="KW-0808">Transferase</keyword>
<dbReference type="PANTHER" id="PTHR48007">
    <property type="entry name" value="LEUCINE-RICH REPEAT RECEPTOR-LIKE PROTEIN KINASE PXC1"/>
    <property type="match status" value="1"/>
</dbReference>
<sequence length="709" mass="78538">MVKEYGYLYLIVIVFSRILIPRASAFTNLLDVAVLQDIYRTLNHPPELKGWRLDGGDPCDESWTGVVCSGSSVLHLKIQGLNLAGYLGDQLNNLHDLKQLDISFNKIRGQIPYSLPPNATHINMASNYLSQNIPYLLPMTKNLYHLNLSHNLLSGPIGNFFTGLDNLRELDLSYNNFSGDLPSSFVSLTNLTQLFMQNNKFSGAVTYLAELPLTDLNIQDNLFSGVIPKHFQSIPNLWIGGNKFHAEDNSPSWVFSSETVPVEKNITSPPTTQSSAMENYRSPNVGRYKKSMCPGEIAFLVGGGTILATGVAIFIAIHIKRLHTDKLNSYGSSDSSLQSVPISTAIDFSSSSPEESPEIEPFNSAPALGPIHYSMGRPSHLSPYRPGRTAKMSRRRSFSRRCRFPAKIKIYTVGELRSATNSFSEENLLGEGSLGPVFKAEFPDGKILAVKNINMVDLSFKEEQFLDVVGNASRLWHPNIVKLTGYCVEHGQHLIVYESVRNLSLDDALHGEAYKPLSWGPRLWIALGVAQALDYLHSTFSPPVALSNLKASNILLDEDLVPRVCDCGLAVLGQLTSNRVKTKASEIAISDNGYIAPEHGQLGIDNTKTDIYTFGVLLLELLTGRKPFDDSRPREEQSLVKWASSRLHDSDSLDKMVDPGIRKTFAPKALSHFADIISLCVQPQMEFRPPMSEIVESLRTLLHKFNTAS</sequence>
<evidence type="ECO:0000256" key="10">
    <source>
        <dbReference type="SAM" id="Phobius"/>
    </source>
</evidence>
<evidence type="ECO:0000256" key="2">
    <source>
        <dbReference type="ARBA" id="ARBA00022614"/>
    </source>
</evidence>
<dbReference type="FunFam" id="3.80.10.10:FF:000062">
    <property type="entry name" value="protein STRUBBELIG-RECEPTOR FAMILY 3"/>
    <property type="match status" value="1"/>
</dbReference>
<evidence type="ECO:0000256" key="9">
    <source>
        <dbReference type="ARBA" id="ARBA00023180"/>
    </source>
</evidence>
<dbReference type="InterPro" id="IPR046959">
    <property type="entry name" value="PRK1-6/SRF4-like"/>
</dbReference>
<protein>
    <submittedName>
        <fullName evidence="12">Receptor protein kinase CLAVATA1</fullName>
    </submittedName>
</protein>
<reference evidence="12" key="1">
    <citation type="journal article" date="2023" name="Science">
        <title>Elucidation of the pathway for biosynthesis of saponin adjuvants from the soapbark tree.</title>
        <authorList>
            <person name="Reed J."/>
            <person name="Orme A."/>
            <person name="El-Demerdash A."/>
            <person name="Owen C."/>
            <person name="Martin L.B.B."/>
            <person name="Misra R.C."/>
            <person name="Kikuchi S."/>
            <person name="Rejzek M."/>
            <person name="Martin A.C."/>
            <person name="Harkess A."/>
            <person name="Leebens-Mack J."/>
            <person name="Louveau T."/>
            <person name="Stephenson M.J."/>
            <person name="Osbourn A."/>
        </authorList>
    </citation>
    <scope>NUCLEOTIDE SEQUENCE</scope>
    <source>
        <strain evidence="12">S10</strain>
    </source>
</reference>
<evidence type="ECO:0000256" key="5">
    <source>
        <dbReference type="ARBA" id="ARBA00022737"/>
    </source>
</evidence>
<organism evidence="12 13">
    <name type="scientific">Quillaja saponaria</name>
    <name type="common">Soap bark tree</name>
    <dbReference type="NCBI Taxonomy" id="32244"/>
    <lineage>
        <taxon>Eukaryota</taxon>
        <taxon>Viridiplantae</taxon>
        <taxon>Streptophyta</taxon>
        <taxon>Embryophyta</taxon>
        <taxon>Tracheophyta</taxon>
        <taxon>Spermatophyta</taxon>
        <taxon>Magnoliopsida</taxon>
        <taxon>eudicotyledons</taxon>
        <taxon>Gunneridae</taxon>
        <taxon>Pentapetalae</taxon>
        <taxon>rosids</taxon>
        <taxon>fabids</taxon>
        <taxon>Fabales</taxon>
        <taxon>Quillajaceae</taxon>
        <taxon>Quillaja</taxon>
    </lineage>
</organism>
<keyword evidence="6 10" id="KW-1133">Transmembrane helix</keyword>
<keyword evidence="4" id="KW-0732">Signal</keyword>
<keyword evidence="9" id="KW-0325">Glycoprotein</keyword>
<keyword evidence="5" id="KW-0677">Repeat</keyword>
<comment type="subcellular location">
    <subcellularLocation>
        <location evidence="1">Membrane</location>
        <topology evidence="1">Single-pass membrane protein</topology>
    </subcellularLocation>
</comment>
<dbReference type="PROSITE" id="PS50011">
    <property type="entry name" value="PROTEIN_KINASE_DOM"/>
    <property type="match status" value="1"/>
</dbReference>
<dbReference type="InterPro" id="IPR000719">
    <property type="entry name" value="Prot_kinase_dom"/>
</dbReference>
<comment type="caution">
    <text evidence="12">The sequence shown here is derived from an EMBL/GenBank/DDBJ whole genome shotgun (WGS) entry which is preliminary data.</text>
</comment>
<dbReference type="InterPro" id="IPR001245">
    <property type="entry name" value="Ser-Thr/Tyr_kinase_cat_dom"/>
</dbReference>
<dbReference type="InterPro" id="IPR013210">
    <property type="entry name" value="LRR_N_plant-typ"/>
</dbReference>
<dbReference type="Gene3D" id="1.10.510.10">
    <property type="entry name" value="Transferase(Phosphotransferase) domain 1"/>
    <property type="match status" value="1"/>
</dbReference>
<evidence type="ECO:0000256" key="1">
    <source>
        <dbReference type="ARBA" id="ARBA00004167"/>
    </source>
</evidence>
<dbReference type="Pfam" id="PF00560">
    <property type="entry name" value="LRR_1"/>
    <property type="match status" value="1"/>
</dbReference>
<evidence type="ECO:0000256" key="7">
    <source>
        <dbReference type="ARBA" id="ARBA00023136"/>
    </source>
</evidence>
<dbReference type="AlphaFoldDB" id="A0AAD7Q8Q4"/>
<proteinExistence type="predicted"/>
<keyword evidence="2" id="KW-0433">Leucine-rich repeat</keyword>
<dbReference type="Pfam" id="PF07714">
    <property type="entry name" value="PK_Tyr_Ser-Thr"/>
    <property type="match status" value="1"/>
</dbReference>
<dbReference type="InterPro" id="IPR001611">
    <property type="entry name" value="Leu-rich_rpt"/>
</dbReference>
<dbReference type="InterPro" id="IPR032675">
    <property type="entry name" value="LRR_dom_sf"/>
</dbReference>
<dbReference type="GO" id="GO:0005524">
    <property type="term" value="F:ATP binding"/>
    <property type="evidence" value="ECO:0007669"/>
    <property type="project" value="InterPro"/>
</dbReference>
<keyword evidence="7 10" id="KW-0472">Membrane</keyword>
<accession>A0AAD7Q8Q4</accession>
<evidence type="ECO:0000256" key="4">
    <source>
        <dbReference type="ARBA" id="ARBA00022729"/>
    </source>
</evidence>
<evidence type="ECO:0000256" key="8">
    <source>
        <dbReference type="ARBA" id="ARBA00023170"/>
    </source>
</evidence>
<dbReference type="SUPFAM" id="SSF52058">
    <property type="entry name" value="L domain-like"/>
    <property type="match status" value="1"/>
</dbReference>
<dbReference type="GO" id="GO:0016020">
    <property type="term" value="C:membrane"/>
    <property type="evidence" value="ECO:0007669"/>
    <property type="project" value="UniProtKB-SubCell"/>
</dbReference>
<keyword evidence="8 12" id="KW-0675">Receptor</keyword>
<dbReference type="EMBL" id="JARAOO010000003">
    <property type="protein sequence ID" value="KAJ7976858.1"/>
    <property type="molecule type" value="Genomic_DNA"/>
</dbReference>
<dbReference type="FunFam" id="3.30.200.20:FF:000125">
    <property type="entry name" value="Protein STRUBBELIG-RECEPTOR FAMILY 8"/>
    <property type="match status" value="1"/>
</dbReference>